<protein>
    <submittedName>
        <fullName evidence="1">Uncharacterized protein</fullName>
    </submittedName>
</protein>
<dbReference type="Proteomes" id="UP001497382">
    <property type="component" value="Unassembled WGS sequence"/>
</dbReference>
<keyword evidence="2" id="KW-1185">Reference proteome</keyword>
<reference evidence="1 2" key="1">
    <citation type="submission" date="2024-04" db="EMBL/GenBank/DDBJ databases">
        <authorList>
            <person name="Rising A."/>
            <person name="Reimegard J."/>
            <person name="Sonavane S."/>
            <person name="Akerstrom W."/>
            <person name="Nylinder S."/>
            <person name="Hedman E."/>
            <person name="Kallberg Y."/>
        </authorList>
    </citation>
    <scope>NUCLEOTIDE SEQUENCE [LARGE SCALE GENOMIC DNA]</scope>
</reference>
<evidence type="ECO:0000313" key="1">
    <source>
        <dbReference type="EMBL" id="CAL1264456.1"/>
    </source>
</evidence>
<dbReference type="EMBL" id="CAXIEN010000013">
    <property type="protein sequence ID" value="CAL1264456.1"/>
    <property type="molecule type" value="Genomic_DNA"/>
</dbReference>
<accession>A0AAV1YZC2</accession>
<proteinExistence type="predicted"/>
<evidence type="ECO:0000313" key="2">
    <source>
        <dbReference type="Proteomes" id="UP001497382"/>
    </source>
</evidence>
<gene>
    <name evidence="1" type="ORF">LARSCL_LOCUS2041</name>
</gene>
<name>A0AAV1YZC2_9ARAC</name>
<sequence>MQEPLRSVLSLKAVSGMGENIPRRKNFIYSVSKMVMAQS</sequence>
<comment type="caution">
    <text evidence="1">The sequence shown here is derived from an EMBL/GenBank/DDBJ whole genome shotgun (WGS) entry which is preliminary data.</text>
</comment>
<organism evidence="1 2">
    <name type="scientific">Larinioides sclopetarius</name>
    <dbReference type="NCBI Taxonomy" id="280406"/>
    <lineage>
        <taxon>Eukaryota</taxon>
        <taxon>Metazoa</taxon>
        <taxon>Ecdysozoa</taxon>
        <taxon>Arthropoda</taxon>
        <taxon>Chelicerata</taxon>
        <taxon>Arachnida</taxon>
        <taxon>Araneae</taxon>
        <taxon>Araneomorphae</taxon>
        <taxon>Entelegynae</taxon>
        <taxon>Araneoidea</taxon>
        <taxon>Araneidae</taxon>
        <taxon>Larinioides</taxon>
    </lineage>
</organism>
<dbReference type="AlphaFoldDB" id="A0AAV1YZC2"/>